<dbReference type="Gene3D" id="3.40.50.150">
    <property type="entry name" value="Vaccinia Virus protein VP39"/>
    <property type="match status" value="1"/>
</dbReference>
<dbReference type="InterPro" id="IPR029063">
    <property type="entry name" value="SAM-dependent_MTases_sf"/>
</dbReference>
<comment type="caution">
    <text evidence="1">The sequence shown here is derived from an EMBL/GenBank/DDBJ whole genome shotgun (WGS) entry which is preliminary data.</text>
</comment>
<dbReference type="Pfam" id="PF13489">
    <property type="entry name" value="Methyltransf_23"/>
    <property type="match status" value="1"/>
</dbReference>
<accession>A0A0F9FWY9</accession>
<dbReference type="CDD" id="cd02440">
    <property type="entry name" value="AdoMet_MTases"/>
    <property type="match status" value="1"/>
</dbReference>
<gene>
    <name evidence="1" type="ORF">LCGC14_1899800</name>
</gene>
<evidence type="ECO:0000313" key="1">
    <source>
        <dbReference type="EMBL" id="KKL90929.1"/>
    </source>
</evidence>
<dbReference type="AlphaFoldDB" id="A0A0F9FWY9"/>
<dbReference type="EMBL" id="LAZR01019875">
    <property type="protein sequence ID" value="KKL90929.1"/>
    <property type="molecule type" value="Genomic_DNA"/>
</dbReference>
<reference evidence="1" key="1">
    <citation type="journal article" date="2015" name="Nature">
        <title>Complex archaea that bridge the gap between prokaryotes and eukaryotes.</title>
        <authorList>
            <person name="Spang A."/>
            <person name="Saw J.H."/>
            <person name="Jorgensen S.L."/>
            <person name="Zaremba-Niedzwiedzka K."/>
            <person name="Martijn J."/>
            <person name="Lind A.E."/>
            <person name="van Eijk R."/>
            <person name="Schleper C."/>
            <person name="Guy L."/>
            <person name="Ettema T.J."/>
        </authorList>
    </citation>
    <scope>NUCLEOTIDE SEQUENCE</scope>
</reference>
<dbReference type="SUPFAM" id="SSF53335">
    <property type="entry name" value="S-adenosyl-L-methionine-dependent methyltransferases"/>
    <property type="match status" value="1"/>
</dbReference>
<evidence type="ECO:0008006" key="2">
    <source>
        <dbReference type="Google" id="ProtNLM"/>
    </source>
</evidence>
<proteinExistence type="predicted"/>
<name>A0A0F9FWY9_9ZZZZ</name>
<sequence>MTEVIVTGTKAITACKCDLCGSGNYQKLFVAEKYVGGNSVPVVCGNCGFLYVKDRRAADEIANSWSDEIYPTDGYDPNWPGVKARLFYVAEYFDQLEGWRDKNVLEIGAGRGWFLNEVRNRGADVWGVEPSHENCKTLNLMGIPNFPGIIEDYPITQKFDVVCILWTLENCRDCIAMLMKAYDCLKSGGKLLVATGSRILVPFKKPLGSYFSTNPADTHCFRFSKNTLEAALYNASLAATFNDYLQNDVMIAVGAKSNSVEGRGLPFDAPDAVIEHFNQWEKLSENWR</sequence>
<organism evidence="1">
    <name type="scientific">marine sediment metagenome</name>
    <dbReference type="NCBI Taxonomy" id="412755"/>
    <lineage>
        <taxon>unclassified sequences</taxon>
        <taxon>metagenomes</taxon>
        <taxon>ecological metagenomes</taxon>
    </lineage>
</organism>
<protein>
    <recommendedName>
        <fullName evidence="2">Methyltransferase type 11 domain-containing protein</fullName>
    </recommendedName>
</protein>